<dbReference type="RefSeq" id="WP_095099012.1">
    <property type="nucleotide sequence ID" value="NZ_CAMIQD010000001.1"/>
</dbReference>
<evidence type="ECO:0000256" key="2">
    <source>
        <dbReference type="SAM" id="Phobius"/>
    </source>
</evidence>
<proteinExistence type="predicted"/>
<evidence type="ECO:0000313" key="3">
    <source>
        <dbReference type="EMBL" id="SNW04636.1"/>
    </source>
</evidence>
<keyword evidence="2" id="KW-0812">Transmembrane</keyword>
<accession>A0A240CBM1</accession>
<feature type="transmembrane region" description="Helical" evidence="2">
    <location>
        <begin position="15"/>
        <end position="37"/>
    </location>
</feature>
<dbReference type="InterPro" id="IPR045584">
    <property type="entry name" value="Pilin-like"/>
</dbReference>
<keyword evidence="2" id="KW-1133">Transmembrane helix</keyword>
<evidence type="ECO:0000313" key="4">
    <source>
        <dbReference type="Proteomes" id="UP000215134"/>
    </source>
</evidence>
<sequence>MNANSDFFFDARQRGMTLIELLAVILIAGMLTGWGVSHWRHYQQALRLEHTAQQLLAFLVRLQADANWRNRPALLWFKAGEPWCIGSGEPPPDCVSPPGEFYLPRYRDVLLSAHTGKDFGFYGLRNNAQGGHIVLSNGAGSLRLVLSARGRLRLCSERLSVRGIALCQP</sequence>
<name>A0A240CBM1_SERFI</name>
<keyword evidence="2" id="KW-0472">Membrane</keyword>
<dbReference type="Pfam" id="PF07963">
    <property type="entry name" value="N_methyl"/>
    <property type="match status" value="1"/>
</dbReference>
<dbReference type="NCBIfam" id="TIGR02532">
    <property type="entry name" value="IV_pilin_GFxxxE"/>
    <property type="match status" value="1"/>
</dbReference>
<reference evidence="3 4" key="1">
    <citation type="submission" date="2017-06" db="EMBL/GenBank/DDBJ databases">
        <authorList>
            <consortium name="Pathogen Informatics"/>
        </authorList>
    </citation>
    <scope>NUCLEOTIDE SEQUENCE [LARGE SCALE GENOMIC DNA]</scope>
    <source>
        <strain evidence="3 4">NCTC12148</strain>
    </source>
</reference>
<dbReference type="GO" id="GO:0016020">
    <property type="term" value="C:membrane"/>
    <property type="evidence" value="ECO:0007669"/>
    <property type="project" value="UniProtKB-SubCell"/>
</dbReference>
<dbReference type="InterPro" id="IPR012902">
    <property type="entry name" value="N_methyl_site"/>
</dbReference>
<dbReference type="GeneID" id="75029064"/>
<protein>
    <submittedName>
        <fullName evidence="3">Tfp pilus assembly protein FimT</fullName>
    </submittedName>
</protein>
<gene>
    <name evidence="3" type="ORF">SAMEA4384070_03941</name>
</gene>
<dbReference type="AlphaFoldDB" id="A0A240CBM1"/>
<dbReference type="KEGG" id="sfj:SAMEA4384070_3941"/>
<evidence type="ECO:0000256" key="1">
    <source>
        <dbReference type="ARBA" id="ARBA00004167"/>
    </source>
</evidence>
<dbReference type="Proteomes" id="UP000215134">
    <property type="component" value="Chromosome 1"/>
</dbReference>
<dbReference type="EMBL" id="LT906479">
    <property type="protein sequence ID" value="SNW04636.1"/>
    <property type="molecule type" value="Genomic_DNA"/>
</dbReference>
<dbReference type="OrthoDB" id="7065799at2"/>
<dbReference type="STRING" id="1411141.GCA_001590885_02100"/>
<organism evidence="3 4">
    <name type="scientific">Serratia ficaria</name>
    <dbReference type="NCBI Taxonomy" id="61651"/>
    <lineage>
        <taxon>Bacteria</taxon>
        <taxon>Pseudomonadati</taxon>
        <taxon>Pseudomonadota</taxon>
        <taxon>Gammaproteobacteria</taxon>
        <taxon>Enterobacterales</taxon>
        <taxon>Yersiniaceae</taxon>
        <taxon>Serratia</taxon>
    </lineage>
</organism>
<keyword evidence="4" id="KW-1185">Reference proteome</keyword>
<dbReference type="SUPFAM" id="SSF54523">
    <property type="entry name" value="Pili subunits"/>
    <property type="match status" value="1"/>
</dbReference>
<comment type="subcellular location">
    <subcellularLocation>
        <location evidence="1">Membrane</location>
        <topology evidence="1">Single-pass membrane protein</topology>
    </subcellularLocation>
</comment>
<dbReference type="NCBIfam" id="NF007800">
    <property type="entry name" value="PRK10506.1"/>
    <property type="match status" value="1"/>
</dbReference>